<protein>
    <submittedName>
        <fullName evidence="1">Uncharacterized protein</fullName>
    </submittedName>
</protein>
<reference evidence="1" key="1">
    <citation type="submission" date="2014-12" db="EMBL/GenBank/DDBJ databases">
        <title>Insight into the proteome of Arion vulgaris.</title>
        <authorList>
            <person name="Aradska J."/>
            <person name="Bulat T."/>
            <person name="Smidak R."/>
            <person name="Sarate P."/>
            <person name="Gangsoo J."/>
            <person name="Sialana F."/>
            <person name="Bilban M."/>
            <person name="Lubec G."/>
        </authorList>
    </citation>
    <scope>NUCLEOTIDE SEQUENCE</scope>
    <source>
        <tissue evidence="1">Skin</tissue>
    </source>
</reference>
<evidence type="ECO:0000313" key="1">
    <source>
        <dbReference type="EMBL" id="CEK87663.1"/>
    </source>
</evidence>
<organism evidence="1">
    <name type="scientific">Arion vulgaris</name>
    <dbReference type="NCBI Taxonomy" id="1028688"/>
    <lineage>
        <taxon>Eukaryota</taxon>
        <taxon>Metazoa</taxon>
        <taxon>Spiralia</taxon>
        <taxon>Lophotrochozoa</taxon>
        <taxon>Mollusca</taxon>
        <taxon>Gastropoda</taxon>
        <taxon>Heterobranchia</taxon>
        <taxon>Euthyneura</taxon>
        <taxon>Panpulmonata</taxon>
        <taxon>Eupulmonata</taxon>
        <taxon>Stylommatophora</taxon>
        <taxon>Helicina</taxon>
        <taxon>Arionoidea</taxon>
        <taxon>Arionidae</taxon>
        <taxon>Arion</taxon>
    </lineage>
</organism>
<dbReference type="AlphaFoldDB" id="A0A0B7B3N2"/>
<accession>A0A0B7B3N2</accession>
<feature type="non-terminal residue" evidence="1">
    <location>
        <position position="52"/>
    </location>
</feature>
<sequence>MPWIVDLIHKVRIDHINSLMGCRWQLITLSDSDYMPWKFQGSRLKILSLYLV</sequence>
<name>A0A0B7B3N2_9EUPU</name>
<proteinExistence type="predicted"/>
<gene>
    <name evidence="1" type="primary">ORF160643</name>
</gene>
<dbReference type="EMBL" id="HACG01040798">
    <property type="protein sequence ID" value="CEK87663.1"/>
    <property type="molecule type" value="Transcribed_RNA"/>
</dbReference>